<organism evidence="1">
    <name type="scientific">Diabrotica virgifera virgifera</name>
    <name type="common">western corn rootworm</name>
    <dbReference type="NCBI Taxonomy" id="50390"/>
    <lineage>
        <taxon>Eukaryota</taxon>
        <taxon>Metazoa</taxon>
        <taxon>Ecdysozoa</taxon>
        <taxon>Arthropoda</taxon>
        <taxon>Hexapoda</taxon>
        <taxon>Insecta</taxon>
        <taxon>Pterygota</taxon>
        <taxon>Neoptera</taxon>
        <taxon>Endopterygota</taxon>
        <taxon>Coleoptera</taxon>
        <taxon>Polyphaga</taxon>
        <taxon>Cucujiformia</taxon>
        <taxon>Chrysomeloidea</taxon>
        <taxon>Chrysomelidae</taxon>
        <taxon>Galerucinae</taxon>
        <taxon>Diabroticina</taxon>
        <taxon>Diabroticites</taxon>
        <taxon>Diabrotica</taxon>
    </lineage>
</organism>
<dbReference type="RefSeq" id="XP_028144698.1">
    <property type="nucleotide sequence ID" value="XM_028288897.1"/>
</dbReference>
<proteinExistence type="predicted"/>
<dbReference type="InParanoid" id="A0A6P7GHR5"/>
<sequence>MHDFIRPSSFGFLGIKSTVFSFGRSPEVTTPVMPLHSNFQHLSRMLHCSSYATSTISSCPTRTWLAITSERRSTAIQSDIKKMYRQGPQAIHKYNPKLLALRQEFVYI</sequence>
<protein>
    <submittedName>
        <fullName evidence="1">Uncharacterized protein LOC114338310</fullName>
    </submittedName>
</protein>
<reference evidence="1" key="1">
    <citation type="submission" date="2025-08" db="UniProtKB">
        <authorList>
            <consortium name="RefSeq"/>
        </authorList>
    </citation>
    <scope>IDENTIFICATION</scope>
    <source>
        <tissue evidence="1">Whole insect</tissue>
    </source>
</reference>
<name>A0A6P7GHR5_DIAVI</name>
<evidence type="ECO:0000313" key="1">
    <source>
        <dbReference type="RefSeq" id="XP_028144698.1"/>
    </source>
</evidence>
<gene>
    <name evidence="1" type="primary">LOC114338310</name>
</gene>
<dbReference type="AlphaFoldDB" id="A0A6P7GHR5"/>
<accession>A0A6P7GHR5</accession>